<evidence type="ECO:0000259" key="2">
    <source>
        <dbReference type="SMART" id="SM00672"/>
    </source>
</evidence>
<dbReference type="InterPro" id="IPR051091">
    <property type="entry name" value="O-Glucosyltr/Glycosyltrsf_90"/>
</dbReference>
<evidence type="ECO:0000256" key="1">
    <source>
        <dbReference type="SAM" id="Phobius"/>
    </source>
</evidence>
<evidence type="ECO:0000313" key="3">
    <source>
        <dbReference type="EMBL" id="OAA71422.1"/>
    </source>
</evidence>
<proteinExistence type="predicted"/>
<evidence type="ECO:0000313" key="4">
    <source>
        <dbReference type="Proteomes" id="UP000076744"/>
    </source>
</evidence>
<protein>
    <submittedName>
        <fullName evidence="3">Lipopolysaccharide-modifying protein</fullName>
    </submittedName>
</protein>
<dbReference type="OrthoDB" id="541052at2759"/>
<comment type="caution">
    <text evidence="3">The sequence shown here is derived from an EMBL/GenBank/DDBJ whole genome shotgun (WGS) entry which is preliminary data.</text>
</comment>
<gene>
    <name evidence="3" type="ORF">ISF_01973</name>
</gene>
<dbReference type="EMBL" id="AZHB01000003">
    <property type="protein sequence ID" value="OAA71422.1"/>
    <property type="molecule type" value="Genomic_DNA"/>
</dbReference>
<sequence>MANLAQLLNPKAFPARLRLRIVAVFFALAVCYAGFTLWRDDVWMWQRTAARTQLPIAYDPMHPIKKLMIDARDEHQRVLETKRSYDLPTTAARYRERRGRHPPPGFDKWVEAAIAADAVIVEDYFDRIYKDLAPFWALDAATLASRAAAGEFVVKVRDGNITMQGLKEDRVPWLQNWSKLVGEFAEHLPDVDMPINMMDEPRIVVPHENISALVHAELQARSIVPVADVTTSFTGLKHIDESNPEPYEPEWSGADNAYWDLAVKACPPGTPAHGVPSVGDFAPPAAVPADWRPPYAFRGYVRNWTAALDPCAQPHLRQLHGSFVEPISISTTAELVPLFGGCKLSLNNEILIPGAMYLTDEERYSGGAGHGPDWEAKRDALVWRGVDSGGRAHEHTWYHLQRHRLVEMLNATTVARVERTGERALAFDLPPLDLYPSRRRTSNTSSASSAPLGTWLARFADVGFTSLCHPDGCDFLRPFLRTAPTVPMSRQYEAKFLPDVDGNSYSARFRGFLLSTSLPLKASVYAEWHDDRLAPWVHFVPLDNTLQDLYPVLEFFADGKGGPGDAAARHVAEEGKRWAERVLRREDMRLYVWRLLLEWARVCDEKRHALGFVADLTG</sequence>
<dbReference type="RefSeq" id="XP_018707303.1">
    <property type="nucleotide sequence ID" value="XM_018845580.1"/>
</dbReference>
<keyword evidence="4" id="KW-1185">Reference proteome</keyword>
<accession>A0A162JNC5</accession>
<dbReference type="PANTHER" id="PTHR12203:SF22">
    <property type="entry name" value="CAPSULE ASSOCIATED PROTEIN"/>
    <property type="match status" value="1"/>
</dbReference>
<reference evidence="3 4" key="1">
    <citation type="journal article" date="2016" name="Genome Biol. Evol.">
        <title>Divergent and convergent evolution of fungal pathogenicity.</title>
        <authorList>
            <person name="Shang Y."/>
            <person name="Xiao G."/>
            <person name="Zheng P."/>
            <person name="Cen K."/>
            <person name="Zhan S."/>
            <person name="Wang C."/>
        </authorList>
    </citation>
    <scope>NUCLEOTIDE SEQUENCE [LARGE SCALE GENOMIC DNA]</scope>
    <source>
        <strain evidence="3 4">ARSEF 2679</strain>
    </source>
</reference>
<dbReference type="GeneID" id="30018265"/>
<keyword evidence="1" id="KW-1133">Transmembrane helix</keyword>
<dbReference type="PANTHER" id="PTHR12203">
    <property type="entry name" value="KDEL LYS-ASP-GLU-LEU CONTAINING - RELATED"/>
    <property type="match status" value="1"/>
</dbReference>
<organism evidence="3 4">
    <name type="scientific">Cordyceps fumosorosea (strain ARSEF 2679)</name>
    <name type="common">Isaria fumosorosea</name>
    <dbReference type="NCBI Taxonomy" id="1081104"/>
    <lineage>
        <taxon>Eukaryota</taxon>
        <taxon>Fungi</taxon>
        <taxon>Dikarya</taxon>
        <taxon>Ascomycota</taxon>
        <taxon>Pezizomycotina</taxon>
        <taxon>Sordariomycetes</taxon>
        <taxon>Hypocreomycetidae</taxon>
        <taxon>Hypocreales</taxon>
        <taxon>Cordycipitaceae</taxon>
        <taxon>Cordyceps</taxon>
    </lineage>
</organism>
<dbReference type="InterPro" id="IPR006598">
    <property type="entry name" value="CAP10"/>
</dbReference>
<dbReference type="SMART" id="SM00672">
    <property type="entry name" value="CAP10"/>
    <property type="match status" value="1"/>
</dbReference>
<feature type="transmembrane region" description="Helical" evidence="1">
    <location>
        <begin position="21"/>
        <end position="38"/>
    </location>
</feature>
<name>A0A162JNC5_CORFA</name>
<dbReference type="Proteomes" id="UP000076744">
    <property type="component" value="Unassembled WGS sequence"/>
</dbReference>
<keyword evidence="1" id="KW-0812">Transmembrane</keyword>
<dbReference type="Pfam" id="PF05686">
    <property type="entry name" value="Glyco_transf_90"/>
    <property type="match status" value="1"/>
</dbReference>
<dbReference type="AlphaFoldDB" id="A0A162JNC5"/>
<feature type="domain" description="Glycosyl transferase CAP10" evidence="2">
    <location>
        <begin position="308"/>
        <end position="606"/>
    </location>
</feature>
<keyword evidence="1" id="KW-0472">Membrane</keyword>